<dbReference type="InterPro" id="IPR050109">
    <property type="entry name" value="HTH-type_TetR-like_transc_reg"/>
</dbReference>
<dbReference type="SUPFAM" id="SSF46689">
    <property type="entry name" value="Homeodomain-like"/>
    <property type="match status" value="1"/>
</dbReference>
<evidence type="ECO:0000256" key="2">
    <source>
        <dbReference type="ARBA" id="ARBA00023125"/>
    </source>
</evidence>
<proteinExistence type="predicted"/>
<reference evidence="5" key="1">
    <citation type="submission" date="2015-08" db="EMBL/GenBank/DDBJ databases">
        <authorList>
            <person name="Babu N.S."/>
            <person name="Beckwith C.J."/>
            <person name="Beseler K.G."/>
            <person name="Brison A."/>
            <person name="Carone J.V."/>
            <person name="Caskin T.P."/>
            <person name="Diamond M."/>
            <person name="Durham M.E."/>
            <person name="Foxe J.M."/>
            <person name="Go M."/>
            <person name="Henderson B.A."/>
            <person name="Jones I.B."/>
            <person name="McGettigan J.A."/>
            <person name="Micheletti S.J."/>
            <person name="Nasrallah M.E."/>
            <person name="Ortiz D."/>
            <person name="Piller C.R."/>
            <person name="Privatt S.R."/>
            <person name="Schneider S.L."/>
            <person name="Sharp S."/>
            <person name="Smith T.C."/>
            <person name="Stanton J.D."/>
            <person name="Ullery H.E."/>
            <person name="Wilson R.J."/>
            <person name="Serrano M.G."/>
            <person name="Buck G."/>
            <person name="Lee V."/>
            <person name="Wang Y."/>
            <person name="Carvalho R."/>
            <person name="Voegtly L."/>
            <person name="Shi R."/>
            <person name="Duckworth R."/>
            <person name="Johnson A."/>
            <person name="Loviza R."/>
            <person name="Walstead R."/>
            <person name="Shah Z."/>
            <person name="Kiflezghi M."/>
            <person name="Wade K."/>
            <person name="Ball S.L."/>
            <person name="Bradley K.W."/>
            <person name="Asai D.J."/>
            <person name="Bowman C.A."/>
            <person name="Russell D.A."/>
            <person name="Pope W.H."/>
            <person name="Jacobs-Sera D."/>
            <person name="Hendrix R.W."/>
            <person name="Hatfull G.F."/>
        </authorList>
    </citation>
    <scope>NUCLEOTIDE SEQUENCE</scope>
</reference>
<dbReference type="PANTHER" id="PTHR30055:SF234">
    <property type="entry name" value="HTH-TYPE TRANSCRIPTIONAL REGULATOR BETI"/>
    <property type="match status" value="1"/>
</dbReference>
<name>A0A2P2C2N9_9ZZZZ</name>
<dbReference type="InterPro" id="IPR009057">
    <property type="entry name" value="Homeodomain-like_sf"/>
</dbReference>
<dbReference type="GO" id="GO:0000976">
    <property type="term" value="F:transcription cis-regulatory region binding"/>
    <property type="evidence" value="ECO:0007669"/>
    <property type="project" value="TreeGrafter"/>
</dbReference>
<feature type="domain" description="HTH tetR-type" evidence="4">
    <location>
        <begin position="4"/>
        <end position="64"/>
    </location>
</feature>
<gene>
    <name evidence="5" type="ORF">NOCA2330011</name>
</gene>
<dbReference type="Gene3D" id="1.10.357.10">
    <property type="entry name" value="Tetracycline Repressor, domain 2"/>
    <property type="match status" value="1"/>
</dbReference>
<organism evidence="5">
    <name type="scientific">metagenome</name>
    <dbReference type="NCBI Taxonomy" id="256318"/>
    <lineage>
        <taxon>unclassified sequences</taxon>
        <taxon>metagenomes</taxon>
    </lineage>
</organism>
<dbReference type="GO" id="GO:0003700">
    <property type="term" value="F:DNA-binding transcription factor activity"/>
    <property type="evidence" value="ECO:0007669"/>
    <property type="project" value="TreeGrafter"/>
</dbReference>
<accession>A0A2P2C2N9</accession>
<dbReference type="PROSITE" id="PS01081">
    <property type="entry name" value="HTH_TETR_1"/>
    <property type="match status" value="1"/>
</dbReference>
<keyword evidence="1" id="KW-0805">Transcription regulation</keyword>
<dbReference type="EMBL" id="CZKA01000027">
    <property type="protein sequence ID" value="CUR56270.1"/>
    <property type="molecule type" value="Genomic_DNA"/>
</dbReference>
<protein>
    <submittedName>
        <fullName evidence="5">TetR family transcriptional regulator</fullName>
    </submittedName>
</protein>
<keyword evidence="2" id="KW-0238">DNA-binding</keyword>
<keyword evidence="3" id="KW-0804">Transcription</keyword>
<sequence length="222" mass="24655">MVKRSVHERLSEAAFALFEERGYDATTVDAIAERAGVGRTTFFRAFSTKEDVIFPDHAAVLARVRARLDTATPETTLVALTEASRLVLLHYLGEGDLARGRYRLTSSVPALRDRELTSRQHYQRLFREFLRQRSTDDRRGELRADLLAAAVVTAHNHVLRRWLRELTLEPEAEFDLAMAEVMAQFSEGAGQAAAEGPTSVIVLTSSTDLDATVARVRAALAS</sequence>
<evidence type="ECO:0000256" key="3">
    <source>
        <dbReference type="ARBA" id="ARBA00023163"/>
    </source>
</evidence>
<evidence type="ECO:0000256" key="1">
    <source>
        <dbReference type="ARBA" id="ARBA00023015"/>
    </source>
</evidence>
<dbReference type="InterPro" id="IPR001647">
    <property type="entry name" value="HTH_TetR"/>
</dbReference>
<evidence type="ECO:0000313" key="5">
    <source>
        <dbReference type="EMBL" id="CUR56270.1"/>
    </source>
</evidence>
<dbReference type="Pfam" id="PF00440">
    <property type="entry name" value="TetR_N"/>
    <property type="match status" value="1"/>
</dbReference>
<dbReference type="PANTHER" id="PTHR30055">
    <property type="entry name" value="HTH-TYPE TRANSCRIPTIONAL REGULATOR RUTR"/>
    <property type="match status" value="1"/>
</dbReference>
<dbReference type="PRINTS" id="PR00455">
    <property type="entry name" value="HTHTETR"/>
</dbReference>
<evidence type="ECO:0000259" key="4">
    <source>
        <dbReference type="PROSITE" id="PS50977"/>
    </source>
</evidence>
<dbReference type="InterPro" id="IPR023772">
    <property type="entry name" value="DNA-bd_HTH_TetR-type_CS"/>
</dbReference>
<dbReference type="AlphaFoldDB" id="A0A2P2C2N9"/>
<dbReference type="PROSITE" id="PS50977">
    <property type="entry name" value="HTH_TETR_2"/>
    <property type="match status" value="1"/>
</dbReference>